<reference evidence="3 4" key="1">
    <citation type="journal article" date="2017" name="Front. Microbiol.">
        <title>Labilibaculum manganireducens gen. nov., sp. nov. and Labilibaculum filiforme sp. nov., Novel Bacteroidetes Isolated from Subsurface Sediments of the Baltic Sea.</title>
        <authorList>
            <person name="Vandieken V."/>
            <person name="Marshall I.P."/>
            <person name="Niemann H."/>
            <person name="Engelen B."/>
            <person name="Cypionka H."/>
        </authorList>
    </citation>
    <scope>NUCLEOTIDE SEQUENCE [LARGE SCALE GENOMIC DNA]</scope>
    <source>
        <strain evidence="3 4">59.16B</strain>
    </source>
</reference>
<dbReference type="EMBL" id="MVDD01000021">
    <property type="protein sequence ID" value="PKQ60788.1"/>
    <property type="molecule type" value="Genomic_DNA"/>
</dbReference>
<comment type="caution">
    <text evidence="3">The sequence shown here is derived from an EMBL/GenBank/DDBJ whole genome shotgun (WGS) entry which is preliminary data.</text>
</comment>
<organism evidence="3 4">
    <name type="scientific">Labilibaculum filiforme</name>
    <dbReference type="NCBI Taxonomy" id="1940526"/>
    <lineage>
        <taxon>Bacteria</taxon>
        <taxon>Pseudomonadati</taxon>
        <taxon>Bacteroidota</taxon>
        <taxon>Bacteroidia</taxon>
        <taxon>Marinilabiliales</taxon>
        <taxon>Marinifilaceae</taxon>
        <taxon>Labilibaculum</taxon>
    </lineage>
</organism>
<sequence length="220" mass="25323">MIKEMRKILFVLGLAVLLSACDNSKSKVSRYYKATTWNRNCPRLPLYEPLAIYKDLSTPPEWFMSFDDLLSGKKNEIDYHSIGANIISINDIGADRGVVYGCIKESELIETGAEFGNYAFINSKGGFSFPLKNRPSRENEQALVLIDSTKRSFLVPERWYLINTKDTTYKFFFDKKNYQAELKELNVSSQLYDIDSVYNEYVSTGVLPWFPDSIKVALRR</sequence>
<evidence type="ECO:0000313" key="3">
    <source>
        <dbReference type="EMBL" id="PKQ60788.1"/>
    </source>
</evidence>
<dbReference type="InterPro" id="IPR012640">
    <property type="entry name" value="Membr_lipoprot_lipid_attach_CS"/>
</dbReference>
<keyword evidence="4" id="KW-1185">Reference proteome</keyword>
<evidence type="ECO:0000256" key="2">
    <source>
        <dbReference type="ARBA" id="ARBA00022729"/>
    </source>
</evidence>
<evidence type="ECO:0000313" key="4">
    <source>
        <dbReference type="Proteomes" id="UP000233535"/>
    </source>
</evidence>
<protein>
    <recommendedName>
        <fullName evidence="1">Type IV secretion system putative lipoprotein virB7</fullName>
    </recommendedName>
</protein>
<gene>
    <name evidence="3" type="ORF">BZG02_18130</name>
</gene>
<evidence type="ECO:0000256" key="1">
    <source>
        <dbReference type="ARBA" id="ARBA00017922"/>
    </source>
</evidence>
<name>A0A2N3HRV4_9BACT</name>
<dbReference type="PROSITE" id="PS51257">
    <property type="entry name" value="PROKAR_LIPOPROTEIN"/>
    <property type="match status" value="1"/>
</dbReference>
<proteinExistence type="predicted"/>
<dbReference type="AlphaFoldDB" id="A0A2N3HRV4"/>
<dbReference type="Proteomes" id="UP000233535">
    <property type="component" value="Unassembled WGS sequence"/>
</dbReference>
<accession>A0A2N3HRV4</accession>
<dbReference type="Pfam" id="PF08139">
    <property type="entry name" value="LPAM_1"/>
    <property type="match status" value="1"/>
</dbReference>
<keyword evidence="2" id="KW-0732">Signal</keyword>